<dbReference type="PANTHER" id="PTHR10027">
    <property type="entry name" value="CALCIUM-ACTIVATED POTASSIUM CHANNEL ALPHA CHAIN"/>
    <property type="match status" value="1"/>
</dbReference>
<dbReference type="Gene3D" id="1.10.287.70">
    <property type="match status" value="1"/>
</dbReference>
<dbReference type="PRINTS" id="PR00169">
    <property type="entry name" value="KCHANNEL"/>
</dbReference>
<evidence type="ECO:0000259" key="15">
    <source>
        <dbReference type="Pfam" id="PF03493"/>
    </source>
</evidence>
<dbReference type="GO" id="GO:0016020">
    <property type="term" value="C:membrane"/>
    <property type="evidence" value="ECO:0007669"/>
    <property type="project" value="UniProtKB-SubCell"/>
</dbReference>
<keyword evidence="11" id="KW-0175">Coiled coil</keyword>
<evidence type="ECO:0000256" key="8">
    <source>
        <dbReference type="ARBA" id="ARBA00023065"/>
    </source>
</evidence>
<feature type="transmembrane region" description="Helical" evidence="13">
    <location>
        <begin position="217"/>
        <end position="239"/>
    </location>
</feature>
<accession>A0AAU9JC92</accession>
<keyword evidence="10" id="KW-0407">Ion channel</keyword>
<feature type="domain" description="Calcium-activated potassium channel BK alpha subunit" evidence="15">
    <location>
        <begin position="468"/>
        <end position="551"/>
    </location>
</feature>
<dbReference type="SUPFAM" id="SSF81324">
    <property type="entry name" value="Voltage-gated potassium channels"/>
    <property type="match status" value="1"/>
</dbReference>
<feature type="transmembrane region" description="Helical" evidence="13">
    <location>
        <begin position="114"/>
        <end position="135"/>
    </location>
</feature>
<dbReference type="Pfam" id="PF03493">
    <property type="entry name" value="BK_channel_a"/>
    <property type="match status" value="1"/>
</dbReference>
<feature type="domain" description="RCK N-terminal" evidence="16">
    <location>
        <begin position="325"/>
        <end position="443"/>
    </location>
</feature>
<comment type="caution">
    <text evidence="17">The sequence shown here is derived from an EMBL/GenBank/DDBJ whole genome shotgun (WGS) entry which is preliminary data.</text>
</comment>
<keyword evidence="4 13" id="KW-0812">Transmembrane</keyword>
<evidence type="ECO:0000256" key="7">
    <source>
        <dbReference type="ARBA" id="ARBA00022989"/>
    </source>
</evidence>
<dbReference type="AlphaFoldDB" id="A0AAU9JC92"/>
<feature type="transmembrane region" description="Helical" evidence="13">
    <location>
        <begin position="282"/>
        <end position="299"/>
    </location>
</feature>
<evidence type="ECO:0000256" key="10">
    <source>
        <dbReference type="ARBA" id="ARBA00023303"/>
    </source>
</evidence>
<keyword evidence="6" id="KW-0630">Potassium</keyword>
<protein>
    <submittedName>
        <fullName evidence="17">Uncharacterized protein</fullName>
    </submittedName>
</protein>
<keyword evidence="5" id="KW-0631">Potassium channel</keyword>
<feature type="domain" description="Ion transport" evidence="14">
    <location>
        <begin position="89"/>
        <end position="298"/>
    </location>
</feature>
<keyword evidence="8" id="KW-0406">Ion transport</keyword>
<evidence type="ECO:0000256" key="13">
    <source>
        <dbReference type="SAM" id="Phobius"/>
    </source>
</evidence>
<name>A0AAU9JC92_9CILI</name>
<dbReference type="InterPro" id="IPR027359">
    <property type="entry name" value="Volt_channel_dom_sf"/>
</dbReference>
<dbReference type="PANTHER" id="PTHR10027:SF10">
    <property type="entry name" value="SLOWPOKE 2, ISOFORM D"/>
    <property type="match status" value="1"/>
</dbReference>
<evidence type="ECO:0000313" key="18">
    <source>
        <dbReference type="Proteomes" id="UP001162131"/>
    </source>
</evidence>
<evidence type="ECO:0000256" key="9">
    <source>
        <dbReference type="ARBA" id="ARBA00023136"/>
    </source>
</evidence>
<dbReference type="GO" id="GO:0005267">
    <property type="term" value="F:potassium channel activity"/>
    <property type="evidence" value="ECO:0007669"/>
    <property type="project" value="UniProtKB-KW"/>
</dbReference>
<evidence type="ECO:0000256" key="2">
    <source>
        <dbReference type="ARBA" id="ARBA00022448"/>
    </source>
</evidence>
<dbReference type="InterPro" id="IPR047871">
    <property type="entry name" value="K_chnl_Slo-like"/>
</dbReference>
<evidence type="ECO:0000256" key="12">
    <source>
        <dbReference type="SAM" id="MobiDB-lite"/>
    </source>
</evidence>
<evidence type="ECO:0000256" key="6">
    <source>
        <dbReference type="ARBA" id="ARBA00022958"/>
    </source>
</evidence>
<keyword evidence="2" id="KW-0813">Transport</keyword>
<evidence type="ECO:0000313" key="17">
    <source>
        <dbReference type="EMBL" id="CAG9323591.1"/>
    </source>
</evidence>
<reference evidence="17" key="1">
    <citation type="submission" date="2021-09" db="EMBL/GenBank/DDBJ databases">
        <authorList>
            <consortium name="AG Swart"/>
            <person name="Singh M."/>
            <person name="Singh A."/>
            <person name="Seah K."/>
            <person name="Emmerich C."/>
        </authorList>
    </citation>
    <scope>NUCLEOTIDE SEQUENCE</scope>
    <source>
        <strain evidence="17">ATCC30299</strain>
    </source>
</reference>
<keyword evidence="18" id="KW-1185">Reference proteome</keyword>
<keyword evidence="7 13" id="KW-1133">Transmembrane helix</keyword>
<dbReference type="InterPro" id="IPR003148">
    <property type="entry name" value="RCK_N"/>
</dbReference>
<proteinExistence type="predicted"/>
<keyword evidence="9 13" id="KW-0472">Membrane</keyword>
<feature type="compositionally biased region" description="Polar residues" evidence="12">
    <location>
        <begin position="7"/>
        <end position="20"/>
    </location>
</feature>
<evidence type="ECO:0000256" key="3">
    <source>
        <dbReference type="ARBA" id="ARBA00022538"/>
    </source>
</evidence>
<gene>
    <name evidence="17" type="ORF">BSTOLATCC_MIC34240</name>
</gene>
<comment type="subcellular location">
    <subcellularLocation>
        <location evidence="1">Membrane</location>
        <topology evidence="1">Multi-pass membrane protein</topology>
    </subcellularLocation>
</comment>
<dbReference type="Gene3D" id="3.40.50.720">
    <property type="entry name" value="NAD(P)-binding Rossmann-like Domain"/>
    <property type="match status" value="1"/>
</dbReference>
<organism evidence="17 18">
    <name type="scientific">Blepharisma stoltei</name>
    <dbReference type="NCBI Taxonomy" id="1481888"/>
    <lineage>
        <taxon>Eukaryota</taxon>
        <taxon>Sar</taxon>
        <taxon>Alveolata</taxon>
        <taxon>Ciliophora</taxon>
        <taxon>Postciliodesmatophora</taxon>
        <taxon>Heterotrichea</taxon>
        <taxon>Heterotrichida</taxon>
        <taxon>Blepharismidae</taxon>
        <taxon>Blepharisma</taxon>
    </lineage>
</organism>
<keyword evidence="3" id="KW-0633">Potassium transport</keyword>
<feature type="region of interest" description="Disordered" evidence="12">
    <location>
        <begin position="1"/>
        <end position="55"/>
    </location>
</feature>
<evidence type="ECO:0000259" key="14">
    <source>
        <dbReference type="Pfam" id="PF00520"/>
    </source>
</evidence>
<evidence type="ECO:0000259" key="16">
    <source>
        <dbReference type="Pfam" id="PF22614"/>
    </source>
</evidence>
<evidence type="ECO:0000256" key="5">
    <source>
        <dbReference type="ARBA" id="ARBA00022826"/>
    </source>
</evidence>
<evidence type="ECO:0000256" key="4">
    <source>
        <dbReference type="ARBA" id="ARBA00022692"/>
    </source>
</evidence>
<evidence type="ECO:0000256" key="11">
    <source>
        <dbReference type="SAM" id="Coils"/>
    </source>
</evidence>
<feature type="transmembrane region" description="Helical" evidence="13">
    <location>
        <begin position="147"/>
        <end position="165"/>
    </location>
</feature>
<evidence type="ECO:0000256" key="1">
    <source>
        <dbReference type="ARBA" id="ARBA00004141"/>
    </source>
</evidence>
<sequence length="1019" mass="116279">MNKRTGVDTSVNLDETTNETQDLRPPENPNNRRRSRISQMHIDTRRHSKLSTTSVSSIGENLKNNNPVLKKKNNSMPTIILLKLTGSIFQAILTVFACIVYVMSTYIGDEQTMFFNSLELAIAILFTIDYILGFITAIDKKKFMLKPLNIIDIVIILPVYITLLSPSSHSSLTFTRFIRVVRVIRILRLYRLFALSKAEDQPQGGFVIQSSEVARQIMIAILTVFTLIFISAGVVLALQNTNDFQITLPVPGETMTFEKALYFIIITTSTVGYGDMSPSTKLARAIIGLYIIIAVIIMTQQTSKLGELMKNSSPYKNPYKTEPGKHIVVTGKFNATTLYRFLKELYHPDHDMPMTECKVLIVNSEPPSKDILAILNHPMYEEAVKYLEADFMGEETLKSAAIDISRGVVVLTNQYEDEIANQDVNAILASSAVKEFSAETPVFLQLVRPDLLMHHYWAGWETGFSTWKFKLSMLSANAFTPGFSTLLSNLMISSSGIMKKECFGNHWVTEYIAGLSNEVYYYKFPKHLIGAKYTDVVKAFYFKNGSLIIGIQTKLNDATEILLNPVDYYIKKSDRAFMIAEGIEDAKEIEELDIHEIGVEPVKFEMFEQLRQMKTPPPIKSVYKPIEERHLLMWGTDLRGSVWDHIIVFGRLEHLEILLETFAKTSNQLVCYVSDQPPDNKWKRISQTYRDALYLECSFSDVEELSHTAISFAYHTILLSNRIEGSTMEDSGLLPLVGLIEKNFTCKFTVELVDEINLKYLDKKPRSELENLPFVVWPRYAASHVFFSSALDYIIAQAFHNNILIDLVQRLIVYEDMFAELGIDENYRINSIELPENLYGKITFGEVFNYLISLQRPLVALGIYRNTGILNNETPYVYTKPDANTPIFLGDKIFVMGELEDRESSPYLKDVKNVKRKTTVIDFSRKKSITKRTSSLTIRKKTVAQSAVQVVEDEVRDETQPFTDEEIINMVRNLLEKTKKERDIINRQNETLINLTSEYNTVQQMLQGMDLEEDENISS</sequence>
<dbReference type="Gene3D" id="1.20.120.350">
    <property type="entry name" value="Voltage-gated potassium channels. Chain C"/>
    <property type="match status" value="1"/>
</dbReference>
<dbReference type="Proteomes" id="UP001162131">
    <property type="component" value="Unassembled WGS sequence"/>
</dbReference>
<feature type="coiled-coil region" evidence="11">
    <location>
        <begin position="968"/>
        <end position="995"/>
    </location>
</feature>
<dbReference type="EMBL" id="CAJZBQ010000034">
    <property type="protein sequence ID" value="CAG9323591.1"/>
    <property type="molecule type" value="Genomic_DNA"/>
</dbReference>
<feature type="transmembrane region" description="Helical" evidence="13">
    <location>
        <begin position="80"/>
        <end position="102"/>
    </location>
</feature>
<dbReference type="Pfam" id="PF00520">
    <property type="entry name" value="Ion_trans"/>
    <property type="match status" value="1"/>
</dbReference>
<dbReference type="InterPro" id="IPR005821">
    <property type="entry name" value="Ion_trans_dom"/>
</dbReference>
<dbReference type="InterPro" id="IPR003929">
    <property type="entry name" value="K_chnl_BK_asu"/>
</dbReference>
<dbReference type="Pfam" id="PF22614">
    <property type="entry name" value="Slo-like_RCK"/>
    <property type="match status" value="1"/>
</dbReference>